<evidence type="ECO:0008006" key="3">
    <source>
        <dbReference type="Google" id="ProtNLM"/>
    </source>
</evidence>
<dbReference type="SUPFAM" id="SSF117396">
    <property type="entry name" value="TM1631-like"/>
    <property type="match status" value="1"/>
</dbReference>
<gene>
    <name evidence="1" type="ordered locus">Rta_19740</name>
</gene>
<dbReference type="PANTHER" id="PTHR30348:SF14">
    <property type="entry name" value="BLR8050 PROTEIN"/>
    <property type="match status" value="1"/>
</dbReference>
<reference evidence="2" key="1">
    <citation type="submission" date="2006-01" db="EMBL/GenBank/DDBJ databases">
        <title>Genome of the cyst-dividing bacterium Ramlibacter tataouinensis.</title>
        <authorList>
            <person name="Barakat M."/>
            <person name="Ortet P."/>
            <person name="De Luca G."/>
            <person name="Jourlin-Castelli C."/>
            <person name="Ansaldi M."/>
            <person name="Py B."/>
            <person name="Fichant G."/>
            <person name="Coutinho P."/>
            <person name="Voulhoux R."/>
            <person name="Bastien O."/>
            <person name="Roy S."/>
            <person name="Marechal E."/>
            <person name="Henrissat B."/>
            <person name="Quentin Y."/>
            <person name="Noirot P."/>
            <person name="Filloux A."/>
            <person name="Mejean V."/>
            <person name="DuBow M."/>
            <person name="Barras F."/>
            <person name="Heulin T."/>
        </authorList>
    </citation>
    <scope>NUCLEOTIDE SEQUENCE [LARGE SCALE GENOMIC DNA]</scope>
    <source>
        <strain evidence="2">ATCC BAA-407 / DSM 14655 / LMG 21543 / TTB310</strain>
    </source>
</reference>
<dbReference type="AlphaFoldDB" id="F5XXT1"/>
<evidence type="ECO:0000313" key="2">
    <source>
        <dbReference type="Proteomes" id="UP000008385"/>
    </source>
</evidence>
<keyword evidence="2" id="KW-1185">Reference proteome</keyword>
<dbReference type="eggNOG" id="COG1801">
    <property type="taxonomic scope" value="Bacteria"/>
</dbReference>
<dbReference type="OrthoDB" id="9780310at2"/>
<dbReference type="RefSeq" id="WP_013901298.1">
    <property type="nucleotide sequence ID" value="NC_015677.1"/>
</dbReference>
<dbReference type="Pfam" id="PF01904">
    <property type="entry name" value="DUF72"/>
    <property type="match status" value="1"/>
</dbReference>
<protein>
    <recommendedName>
        <fullName evidence="3">DUF72 domain-containing protein</fullName>
    </recommendedName>
</protein>
<name>F5XXT1_RAMTT</name>
<dbReference type="Proteomes" id="UP000008385">
    <property type="component" value="Chromosome"/>
</dbReference>
<organism evidence="1 2">
    <name type="scientific">Ramlibacter tataouinensis (strain ATCC BAA-407 / DSM 14655 / LMG 21543 / TTB310)</name>
    <dbReference type="NCBI Taxonomy" id="365046"/>
    <lineage>
        <taxon>Bacteria</taxon>
        <taxon>Pseudomonadati</taxon>
        <taxon>Pseudomonadota</taxon>
        <taxon>Betaproteobacteria</taxon>
        <taxon>Burkholderiales</taxon>
        <taxon>Comamonadaceae</taxon>
        <taxon>Ramlibacter</taxon>
    </lineage>
</organism>
<dbReference type="InterPro" id="IPR002763">
    <property type="entry name" value="DUF72"/>
</dbReference>
<evidence type="ECO:0000313" key="1">
    <source>
        <dbReference type="EMBL" id="AEG93066.1"/>
    </source>
</evidence>
<dbReference type="InterPro" id="IPR036520">
    <property type="entry name" value="UPF0759_sf"/>
</dbReference>
<proteinExistence type="predicted"/>
<reference evidence="1 2" key="2">
    <citation type="journal article" date="2011" name="PLoS ONE">
        <title>The Cyst-Dividing Bacterium Ramlibacter tataouinensis TTB310 Genome Reveals a Well-Stocked Toolbox for Adaptation to a Desert Environment.</title>
        <authorList>
            <person name="De Luca G."/>
            <person name="Barakat M."/>
            <person name="Ortet P."/>
            <person name="Fochesato S."/>
            <person name="Jourlin-Castelli C."/>
            <person name="Ansaldi M."/>
            <person name="Py B."/>
            <person name="Fichant G."/>
            <person name="Coutinho P.M."/>
            <person name="Voulhoux R."/>
            <person name="Bastien O."/>
            <person name="Marechal E."/>
            <person name="Henrissat B."/>
            <person name="Quentin Y."/>
            <person name="Noirot P."/>
            <person name="Filloux A."/>
            <person name="Mejean V."/>
            <person name="Dubow M.S."/>
            <person name="Barras F."/>
            <person name="Barbe V."/>
            <person name="Weissenbach J."/>
            <person name="Mihalcescu I."/>
            <person name="Vermeglio A."/>
            <person name="Achouak W."/>
            <person name="Heulin T."/>
        </authorList>
    </citation>
    <scope>NUCLEOTIDE SEQUENCE [LARGE SCALE GENOMIC DNA]</scope>
    <source>
        <strain evidence="2">ATCC BAA-407 / DSM 14655 / LMG 21543 / TTB310</strain>
    </source>
</reference>
<dbReference type="PANTHER" id="PTHR30348">
    <property type="entry name" value="UNCHARACTERIZED PROTEIN YECE"/>
    <property type="match status" value="1"/>
</dbReference>
<dbReference type="KEGG" id="rta:Rta_19740"/>
<sequence length="357" mass="38333">MQDSLFPELAEADLPAAARPAAKPTARARKPAAGVVAASVPDELPALAARLPAHVRIGSSSWSYPGWAGFVWDGAYDASVLAKRGLEAYARHPLLRTVSIDRNFYQPLAVADYARYAAQVPPHFRFVAKAPSLVTDATVRGEDGRGTASNPHFLDPELAVQGFVQPALEGLGEHCGALVFQLSPLPARWLVDLPRLHARLDAMLGALPSLRPQAPDGIIAVEVRDAALLTPEFAALLRRHGATYCLGVHAKLPPLEAQLPLLRALWPGPLVCRWNYHRRHGAYGYEEAERVYAPFDRLRDADPDTRAALARVMAGTAAAGQKVYVTISNKAEGSAPLSAFALAQAFDEAMAARAAGR</sequence>
<dbReference type="HOGENOM" id="CLU_046654_0_0_4"/>
<dbReference type="STRING" id="365046.Rta_19740"/>
<accession>F5XXT1</accession>
<dbReference type="EMBL" id="CP000245">
    <property type="protein sequence ID" value="AEG93066.1"/>
    <property type="molecule type" value="Genomic_DNA"/>
</dbReference>
<dbReference type="Gene3D" id="3.20.20.410">
    <property type="entry name" value="Protein of unknown function UPF0759"/>
    <property type="match status" value="1"/>
</dbReference>